<dbReference type="KEGG" id="vnx:VNE69_11042"/>
<gene>
    <name evidence="2" type="ORF">VNE69_11042</name>
</gene>
<dbReference type="SUPFAM" id="SSF48371">
    <property type="entry name" value="ARM repeat"/>
    <property type="match status" value="1"/>
</dbReference>
<dbReference type="InterPro" id="IPR002553">
    <property type="entry name" value="Clathrin/coatomer_adapt-like_N"/>
</dbReference>
<dbReference type="AlphaFoldDB" id="A0AAX4JGE8"/>
<keyword evidence="3" id="KW-1185">Reference proteome</keyword>
<dbReference type="GO" id="GO:0006891">
    <property type="term" value="P:intra-Golgi vesicle-mediated transport"/>
    <property type="evidence" value="ECO:0007669"/>
    <property type="project" value="TreeGrafter"/>
</dbReference>
<dbReference type="Proteomes" id="UP001334084">
    <property type="component" value="Chromosome 11"/>
</dbReference>
<feature type="domain" description="Clathrin/coatomer adaptor adaptin-like N-terminal" evidence="1">
    <location>
        <begin position="212"/>
        <end position="463"/>
    </location>
</feature>
<dbReference type="GO" id="GO:0000139">
    <property type="term" value="C:Golgi membrane"/>
    <property type="evidence" value="ECO:0007669"/>
    <property type="project" value="TreeGrafter"/>
</dbReference>
<organism evidence="2 3">
    <name type="scientific">Vairimorpha necatrix</name>
    <dbReference type="NCBI Taxonomy" id="6039"/>
    <lineage>
        <taxon>Eukaryota</taxon>
        <taxon>Fungi</taxon>
        <taxon>Fungi incertae sedis</taxon>
        <taxon>Microsporidia</taxon>
        <taxon>Nosematidae</taxon>
        <taxon>Vairimorpha</taxon>
    </lineage>
</organism>
<dbReference type="GO" id="GO:0030126">
    <property type="term" value="C:COPI vesicle coat"/>
    <property type="evidence" value="ECO:0007669"/>
    <property type="project" value="TreeGrafter"/>
</dbReference>
<dbReference type="InterPro" id="IPR017106">
    <property type="entry name" value="Coatomer_gsu"/>
</dbReference>
<dbReference type="GO" id="GO:0009306">
    <property type="term" value="P:protein secretion"/>
    <property type="evidence" value="ECO:0007669"/>
    <property type="project" value="TreeGrafter"/>
</dbReference>
<dbReference type="GO" id="GO:0006886">
    <property type="term" value="P:intracellular protein transport"/>
    <property type="evidence" value="ECO:0007669"/>
    <property type="project" value="InterPro"/>
</dbReference>
<proteinExistence type="predicted"/>
<dbReference type="GeneID" id="90542716"/>
<dbReference type="PANTHER" id="PTHR10261:SF0">
    <property type="entry name" value="COATOMER SUBUNIT GAMMA-2"/>
    <property type="match status" value="1"/>
</dbReference>
<dbReference type="Pfam" id="PF01602">
    <property type="entry name" value="Adaptin_N"/>
    <property type="match status" value="1"/>
</dbReference>
<dbReference type="GO" id="GO:0006888">
    <property type="term" value="P:endoplasmic reticulum to Golgi vesicle-mediated transport"/>
    <property type="evidence" value="ECO:0007669"/>
    <property type="project" value="TreeGrafter"/>
</dbReference>
<dbReference type="InterPro" id="IPR016024">
    <property type="entry name" value="ARM-type_fold"/>
</dbReference>
<dbReference type="RefSeq" id="XP_065331018.1">
    <property type="nucleotide sequence ID" value="XM_065474946.1"/>
</dbReference>
<dbReference type="InterPro" id="IPR011989">
    <property type="entry name" value="ARM-like"/>
</dbReference>
<dbReference type="Gene3D" id="1.25.10.10">
    <property type="entry name" value="Leucine-rich Repeat Variant"/>
    <property type="match status" value="1"/>
</dbReference>
<evidence type="ECO:0000313" key="2">
    <source>
        <dbReference type="EMBL" id="WUR04873.1"/>
    </source>
</evidence>
<dbReference type="GO" id="GO:0005783">
    <property type="term" value="C:endoplasmic reticulum"/>
    <property type="evidence" value="ECO:0007669"/>
    <property type="project" value="TreeGrafter"/>
</dbReference>
<sequence length="751" mass="87817">MNSFFTKESENLILQDISEKFNSSTLNTRNCIKSINAFLYFLQSNKLDQDTINSILIFLLRSFQSKEQYLKHVVYSVLIELSKYTDQGFIGINIILKDFTTSKYKSKILKSLFCIIPEEMINDFTKYLKESFISSDEKLVNSSVLVSYLLINKNFIKSKDLFKNLKITDDIYGYHKLALLNLSNKINNDHFNYKNEAGIMSVRLAVKYKKFEKFKNFLNLRISDTIIFFEACNQMTEIREENSLQFITLICQGLKNFLKNGNFYEKFSSIKILSKLSTKFPSKIGILNKEIEELLQDSSKSLSMLAISTLLKTGTEETIDRLIKYLPDFMSEMDDNHKKVGLNALYILTLKNTKKINIFLDFVKTCFLEKGSLSFKLYIVNLLRKLLNNSDSTLIDNILDIYVNYLEDSEYYEVSAEILGIMSREIYKSKNSKKYLLHVYNRLILEDNKYKNCVLQTIYDLSNKINLDESVFYDCEDEVLKKFYINNKQQNVNTSENFYDSENLKILLGDLNDKVQEYLKDYKIEENIIKEDTVKENIKESREILLNKETDEILIKLVKKISGEKINLEYKIQNNHEDLEIKNGILSVKINGEIEKLSFKNLKPGNTKILNLEIKSELDLSIFGNLDYEICIVDDYSETENESISLVPYQITLFDLMINKNTEKGEYNKIIKINLKNDLVGGSKKILDLINLKVVSQNNLKNKNQIHFSGEYENKGCYIECDIEYDRICRISIEIWNDSEELLEKIMKYFE</sequence>
<reference evidence="2" key="1">
    <citation type="journal article" date="2024" name="BMC Genomics">
        <title>Functional annotation of a divergent genome using sequence and structure-based similarity.</title>
        <authorList>
            <person name="Svedberg D."/>
            <person name="Winiger R.R."/>
            <person name="Berg A."/>
            <person name="Sharma H."/>
            <person name="Tellgren-Roth C."/>
            <person name="Debrunner-Vossbrinck B.A."/>
            <person name="Vossbrinck C.R."/>
            <person name="Barandun J."/>
        </authorList>
    </citation>
    <scope>NUCLEOTIDE SEQUENCE</scope>
    <source>
        <strain evidence="2">Illinois isolate</strain>
    </source>
</reference>
<name>A0AAX4JGE8_9MICR</name>
<dbReference type="GO" id="GO:0005793">
    <property type="term" value="C:endoplasmic reticulum-Golgi intermediate compartment"/>
    <property type="evidence" value="ECO:0007669"/>
    <property type="project" value="TreeGrafter"/>
</dbReference>
<accession>A0AAX4JGE8</accession>
<protein>
    <submittedName>
        <fullName evidence="2">Coatomer subunit gamma (CoPG)</fullName>
    </submittedName>
</protein>
<dbReference type="PANTHER" id="PTHR10261">
    <property type="entry name" value="COATOMER SUBUNIT GAMMA"/>
    <property type="match status" value="1"/>
</dbReference>
<evidence type="ECO:0000259" key="1">
    <source>
        <dbReference type="Pfam" id="PF01602"/>
    </source>
</evidence>
<evidence type="ECO:0000313" key="3">
    <source>
        <dbReference type="Proteomes" id="UP001334084"/>
    </source>
</evidence>
<dbReference type="EMBL" id="CP142736">
    <property type="protein sequence ID" value="WUR04873.1"/>
    <property type="molecule type" value="Genomic_DNA"/>
</dbReference>